<comment type="caution">
    <text evidence="1">The sequence shown here is derived from an EMBL/GenBank/DDBJ whole genome shotgun (WGS) entry which is preliminary data.</text>
</comment>
<evidence type="ECO:0000313" key="1">
    <source>
        <dbReference type="EMBL" id="CAB5371402.1"/>
    </source>
</evidence>
<accession>A0A916E9X6</accession>
<sequence>MTKPILSRVKTPDRAIFNVEDEYLGFGSDLEWFAGICEQNDYQQKIYNGIEFIMEDYEIIMWFPLFLTLSSFNNFI</sequence>
<organism evidence="1 2">
    <name type="scientific">Rhizophagus irregularis</name>
    <dbReference type="NCBI Taxonomy" id="588596"/>
    <lineage>
        <taxon>Eukaryota</taxon>
        <taxon>Fungi</taxon>
        <taxon>Fungi incertae sedis</taxon>
        <taxon>Mucoromycota</taxon>
        <taxon>Glomeromycotina</taxon>
        <taxon>Glomeromycetes</taxon>
        <taxon>Glomerales</taxon>
        <taxon>Glomeraceae</taxon>
        <taxon>Rhizophagus</taxon>
    </lineage>
</organism>
<gene>
    <name evidence="1" type="ORF">CHRIB12_LOCUS13060</name>
</gene>
<evidence type="ECO:0000313" key="2">
    <source>
        <dbReference type="Proteomes" id="UP000684084"/>
    </source>
</evidence>
<dbReference type="Proteomes" id="UP000684084">
    <property type="component" value="Unassembled WGS sequence"/>
</dbReference>
<dbReference type="OrthoDB" id="25620at2759"/>
<proteinExistence type="predicted"/>
<name>A0A916E9X6_9GLOM</name>
<protein>
    <submittedName>
        <fullName evidence="1">Uncharacterized protein</fullName>
    </submittedName>
</protein>
<dbReference type="EMBL" id="CAGKOT010000029">
    <property type="protein sequence ID" value="CAB5371402.1"/>
    <property type="molecule type" value="Genomic_DNA"/>
</dbReference>
<dbReference type="AlphaFoldDB" id="A0A916E9X6"/>
<reference evidence="1" key="1">
    <citation type="submission" date="2020-05" db="EMBL/GenBank/DDBJ databases">
        <authorList>
            <person name="Rincon C."/>
            <person name="Sanders R I."/>
            <person name="Robbins C."/>
            <person name="Chaturvedi A."/>
        </authorList>
    </citation>
    <scope>NUCLEOTIDE SEQUENCE</scope>
    <source>
        <strain evidence="1">CHB12</strain>
    </source>
</reference>